<evidence type="ECO:0000259" key="1">
    <source>
        <dbReference type="Pfam" id="PF09983"/>
    </source>
</evidence>
<organism evidence="2 3">
    <name type="scientific">Trichococcus palustris</name>
    <dbReference type="NCBI Taxonomy" id="140314"/>
    <lineage>
        <taxon>Bacteria</taxon>
        <taxon>Bacillati</taxon>
        <taxon>Bacillota</taxon>
        <taxon>Bacilli</taxon>
        <taxon>Lactobacillales</taxon>
        <taxon>Carnobacteriaceae</taxon>
        <taxon>Trichococcus</taxon>
    </lineage>
</organism>
<sequence length="336" mass="38856">MKKDIRSLGKKKVSLTEIEKFYGMEDYKILYDKIIELLDVGIIEVVKSSKPNGKSPALRTAYRVMPIGEDNTELTNELRYAMDMKLDTSYYLRNIAAYKGDRAEVLKLNTYLLHHGDKLKNRISINERSFEIWGREKFLSIEGGVRILRNLGLAEGHLNYYATAIPLAYYSHSKQIPQNVLILENKDTFYSMRKHLLEGSHDIFKTEISTLVYGGGKNINKSFGDFNICVEPYIANADNTILYFGDLDYEGIIIYESLKREIAGEHTLQPFIEGYTAMIDKYLRMDMSLPKTKAGQNRNISELFLREFNDEYREAIVSILERDEYIPQEILNIGDF</sequence>
<protein>
    <recommendedName>
        <fullName evidence="1">Wadjet protein JetD C-terminal domain-containing protein</fullName>
    </recommendedName>
</protein>
<dbReference type="RefSeq" id="WP_087032367.1">
    <property type="nucleotide sequence ID" value="NZ_FJNE01000003.1"/>
</dbReference>
<dbReference type="EMBL" id="FJNE01000003">
    <property type="protein sequence ID" value="CZQ89228.1"/>
    <property type="molecule type" value="Genomic_DNA"/>
</dbReference>
<dbReference type="Pfam" id="PF09983">
    <property type="entry name" value="JetD_C"/>
    <property type="match status" value="1"/>
</dbReference>
<proteinExistence type="predicted"/>
<evidence type="ECO:0000313" key="2">
    <source>
        <dbReference type="EMBL" id="CZQ89228.1"/>
    </source>
</evidence>
<name>A0A143YHS5_9LACT</name>
<feature type="domain" description="Wadjet protein JetD C-terminal" evidence="1">
    <location>
        <begin position="167"/>
        <end position="331"/>
    </location>
</feature>
<dbReference type="Proteomes" id="UP000242754">
    <property type="component" value="Unassembled WGS sequence"/>
</dbReference>
<evidence type="ECO:0000313" key="3">
    <source>
        <dbReference type="Proteomes" id="UP000242754"/>
    </source>
</evidence>
<reference evidence="2 3" key="1">
    <citation type="submission" date="2016-02" db="EMBL/GenBank/DDBJ databases">
        <authorList>
            <person name="Wen L."/>
            <person name="He K."/>
            <person name="Yang H."/>
        </authorList>
    </citation>
    <scope>NUCLEOTIDE SEQUENCE [LARGE SCALE GENOMIC DNA]</scope>
    <source>
        <strain evidence="2">Trichococcus palustris</strain>
    </source>
</reference>
<gene>
    <name evidence="2" type="ORF">Tpal_1107</name>
</gene>
<dbReference type="STRING" id="140314.SAMN04488076_12023"/>
<keyword evidence="3" id="KW-1185">Reference proteome</keyword>
<accession>A0A143YHS5</accession>
<dbReference type="AlphaFoldDB" id="A0A143YHS5"/>
<dbReference type="InterPro" id="IPR024534">
    <property type="entry name" value="JetD_C"/>
</dbReference>
<dbReference type="OrthoDB" id="9809365at2"/>